<dbReference type="EMBL" id="JADPMV010000001">
    <property type="protein sequence ID" value="MBS7661711.1"/>
    <property type="molecule type" value="Genomic_DNA"/>
</dbReference>
<sequence>MAQGNRAQFVFCERPIIGKIKGHILNLPQPGSAAATLGYINPDDLAQTIKRKPAA</sequence>
<dbReference type="RefSeq" id="WP_213639034.1">
    <property type="nucleotide sequence ID" value="NZ_JADPMV010000001.1"/>
</dbReference>
<name>A0ABS5Q042_9PSED</name>
<evidence type="ECO:0000313" key="1">
    <source>
        <dbReference type="EMBL" id="MBS7661711.1"/>
    </source>
</evidence>
<evidence type="ECO:0000313" key="2">
    <source>
        <dbReference type="Proteomes" id="UP001196601"/>
    </source>
</evidence>
<gene>
    <name evidence="1" type="ORF">I0D00_07090</name>
</gene>
<dbReference type="Proteomes" id="UP001196601">
    <property type="component" value="Unassembled WGS sequence"/>
</dbReference>
<protein>
    <submittedName>
        <fullName evidence="1">Uncharacterized protein</fullName>
    </submittedName>
</protein>
<comment type="caution">
    <text evidence="1">The sequence shown here is derived from an EMBL/GenBank/DDBJ whole genome shotgun (WGS) entry which is preliminary data.</text>
</comment>
<keyword evidence="2" id="KW-1185">Reference proteome</keyword>
<accession>A0ABS5Q042</accession>
<organism evidence="1 2">
    <name type="scientific">Pseudomonas lalucatii</name>
    <dbReference type="NCBI Taxonomy" id="1424203"/>
    <lineage>
        <taxon>Bacteria</taxon>
        <taxon>Pseudomonadati</taxon>
        <taxon>Pseudomonadota</taxon>
        <taxon>Gammaproteobacteria</taxon>
        <taxon>Pseudomonadales</taxon>
        <taxon>Pseudomonadaceae</taxon>
        <taxon>Pseudomonas</taxon>
    </lineage>
</organism>
<proteinExistence type="predicted"/>
<reference evidence="1 2" key="1">
    <citation type="journal article" date="2021" name="Syst. Appl. Microbiol.">
        <title>Pseudomonas lalucatii sp. nov. isolated from Vallgornera, a karstic cave in Mallorca, Western Mediterranean.</title>
        <authorList>
            <person name="Busquets A."/>
            <person name="Mulet M."/>
            <person name="Gomila M."/>
            <person name="Garcia-Valdes E."/>
        </authorList>
    </citation>
    <scope>NUCLEOTIDE SEQUENCE [LARGE SCALE GENOMIC DNA]</scope>
    <source>
        <strain evidence="1 2">R1b54</strain>
    </source>
</reference>